<evidence type="ECO:0000256" key="9">
    <source>
        <dbReference type="ARBA" id="ARBA00022777"/>
    </source>
</evidence>
<sequence length="339" mass="36530">MLAPRISLPALWYKDHHPLVYALTPFSWLFRAAVAMRRLAHGHGPGTVYHPEIPVVVVGNITTGGTGKTPLVIWLAGFLKEHGFRPGIVLRGYGGKAAHWPQWVTGDSDPHRVGDEAVLLARRTRCQVVAAPDRVAAVRELAARTDCNLILSDDGLQHYALGRDVEIAVIDGVLGVGNGRCLPAGPLREPVSRLAAVDLVVVNHGLGPGLGHDLPGRPEGTPAVGMGLIAGDPRPVAGEGAGRSIEAFRDRPAHAVCGIGRPERFFETLRRLGLDIKPHPFPDHYAFRPADVTFGDGLPVLMTEKDAVKCRRLAGPHHWYLPVEARPDPVLGARLLTLL</sequence>
<dbReference type="NCBIfam" id="TIGR00682">
    <property type="entry name" value="lpxK"/>
    <property type="match status" value="1"/>
</dbReference>
<evidence type="ECO:0000256" key="7">
    <source>
        <dbReference type="ARBA" id="ARBA00022679"/>
    </source>
</evidence>
<dbReference type="Pfam" id="PF02606">
    <property type="entry name" value="LpxK"/>
    <property type="match status" value="1"/>
</dbReference>
<keyword evidence="11 13" id="KW-0443">Lipid metabolism</keyword>
<dbReference type="InterPro" id="IPR003758">
    <property type="entry name" value="LpxK"/>
</dbReference>
<dbReference type="HAMAP" id="MF_00409">
    <property type="entry name" value="LpxK"/>
    <property type="match status" value="1"/>
</dbReference>
<evidence type="ECO:0000256" key="4">
    <source>
        <dbReference type="ARBA" id="ARBA00016436"/>
    </source>
</evidence>
<accession>A0A450V2J2</accession>
<evidence type="ECO:0000256" key="11">
    <source>
        <dbReference type="ARBA" id="ARBA00023098"/>
    </source>
</evidence>
<comment type="similarity">
    <text evidence="13">Belongs to the LpxK family.</text>
</comment>
<dbReference type="GO" id="GO:0005886">
    <property type="term" value="C:plasma membrane"/>
    <property type="evidence" value="ECO:0007669"/>
    <property type="project" value="TreeGrafter"/>
</dbReference>
<keyword evidence="10 13" id="KW-0067">ATP-binding</keyword>
<dbReference type="AlphaFoldDB" id="A0A450V2J2"/>
<comment type="catalytic activity">
    <reaction evidence="13">
        <text>a lipid A disaccharide + ATP = a lipid IVA + ADP + H(+)</text>
        <dbReference type="Rhea" id="RHEA:67840"/>
        <dbReference type="ChEBI" id="CHEBI:15378"/>
        <dbReference type="ChEBI" id="CHEBI:30616"/>
        <dbReference type="ChEBI" id="CHEBI:176343"/>
        <dbReference type="ChEBI" id="CHEBI:176425"/>
        <dbReference type="ChEBI" id="CHEBI:456216"/>
        <dbReference type="EC" id="2.7.1.130"/>
    </reaction>
</comment>
<dbReference type="InterPro" id="IPR027417">
    <property type="entry name" value="P-loop_NTPase"/>
</dbReference>
<evidence type="ECO:0000256" key="12">
    <source>
        <dbReference type="ARBA" id="ARBA00029757"/>
    </source>
</evidence>
<keyword evidence="8 13" id="KW-0547">Nucleotide-binding</keyword>
<dbReference type="GO" id="GO:0009245">
    <property type="term" value="P:lipid A biosynthetic process"/>
    <property type="evidence" value="ECO:0007669"/>
    <property type="project" value="UniProtKB-UniRule"/>
</dbReference>
<evidence type="ECO:0000313" key="14">
    <source>
        <dbReference type="EMBL" id="VFJ90218.1"/>
    </source>
</evidence>
<dbReference type="EMBL" id="CAADFG010000020">
    <property type="protein sequence ID" value="VFJ90218.1"/>
    <property type="molecule type" value="Genomic_DNA"/>
</dbReference>
<organism evidence="16">
    <name type="scientific">Candidatus Kentrum eta</name>
    <dbReference type="NCBI Taxonomy" id="2126337"/>
    <lineage>
        <taxon>Bacteria</taxon>
        <taxon>Pseudomonadati</taxon>
        <taxon>Pseudomonadota</taxon>
        <taxon>Gammaproteobacteria</taxon>
        <taxon>Candidatus Kentrum</taxon>
    </lineage>
</organism>
<dbReference type="UniPathway" id="UPA00359">
    <property type="reaction ID" value="UER00482"/>
</dbReference>
<proteinExistence type="inferred from homology"/>
<evidence type="ECO:0000313" key="16">
    <source>
        <dbReference type="EMBL" id="VFJ98993.1"/>
    </source>
</evidence>
<protein>
    <recommendedName>
        <fullName evidence="4 13">Tetraacyldisaccharide 4'-kinase</fullName>
        <ecNumber evidence="3 13">2.7.1.130</ecNumber>
    </recommendedName>
    <alternativeName>
        <fullName evidence="12 13">Lipid A 4'-kinase</fullName>
    </alternativeName>
</protein>
<keyword evidence="7 13" id="KW-0808">Transferase</keyword>
<feature type="binding site" evidence="13">
    <location>
        <begin position="62"/>
        <end position="69"/>
    </location>
    <ligand>
        <name>ATP</name>
        <dbReference type="ChEBI" id="CHEBI:30616"/>
    </ligand>
</feature>
<comment type="pathway">
    <text evidence="2 13">Glycolipid biosynthesis; lipid IV(A) biosynthesis; lipid IV(A) from (3R)-3-hydroxytetradecanoyl-[acyl-carrier-protein] and UDP-N-acetyl-alpha-D-glucosamine: step 6/6.</text>
</comment>
<keyword evidence="9 13" id="KW-0418">Kinase</keyword>
<evidence type="ECO:0000256" key="2">
    <source>
        <dbReference type="ARBA" id="ARBA00004870"/>
    </source>
</evidence>
<dbReference type="GO" id="GO:0009029">
    <property type="term" value="F:lipid-A 4'-kinase activity"/>
    <property type="evidence" value="ECO:0007669"/>
    <property type="project" value="UniProtKB-UniRule"/>
</dbReference>
<name>A0A450V2J2_9GAMM</name>
<evidence type="ECO:0000256" key="10">
    <source>
        <dbReference type="ARBA" id="ARBA00022840"/>
    </source>
</evidence>
<reference evidence="16" key="1">
    <citation type="submission" date="2019-02" db="EMBL/GenBank/DDBJ databases">
        <authorList>
            <person name="Gruber-Vodicka R. H."/>
            <person name="Seah K. B. B."/>
        </authorList>
    </citation>
    <scope>NUCLEOTIDE SEQUENCE</scope>
    <source>
        <strain evidence="16">BECK_SA2B12</strain>
        <strain evidence="14">BECK_SA2B15</strain>
        <strain evidence="15">BECK_SA2B20</strain>
    </source>
</reference>
<evidence type="ECO:0000256" key="5">
    <source>
        <dbReference type="ARBA" id="ARBA00022516"/>
    </source>
</evidence>
<dbReference type="PANTHER" id="PTHR42724">
    <property type="entry name" value="TETRAACYLDISACCHARIDE 4'-KINASE"/>
    <property type="match status" value="1"/>
</dbReference>
<evidence type="ECO:0000256" key="1">
    <source>
        <dbReference type="ARBA" id="ARBA00002274"/>
    </source>
</evidence>
<dbReference type="GO" id="GO:0005524">
    <property type="term" value="F:ATP binding"/>
    <property type="evidence" value="ECO:0007669"/>
    <property type="project" value="UniProtKB-UniRule"/>
</dbReference>
<dbReference type="PANTHER" id="PTHR42724:SF1">
    <property type="entry name" value="TETRAACYLDISACCHARIDE 4'-KINASE, MITOCHONDRIAL-RELATED"/>
    <property type="match status" value="1"/>
</dbReference>
<evidence type="ECO:0000256" key="6">
    <source>
        <dbReference type="ARBA" id="ARBA00022556"/>
    </source>
</evidence>
<keyword evidence="5 13" id="KW-0444">Lipid biosynthesis</keyword>
<comment type="function">
    <text evidence="1 13">Transfers the gamma-phosphate of ATP to the 4'-position of a tetraacyldisaccharide 1-phosphate intermediate (termed DS-1-P) to form tetraacyldisaccharide 1,4'-bis-phosphate (lipid IVA).</text>
</comment>
<evidence type="ECO:0000256" key="13">
    <source>
        <dbReference type="HAMAP-Rule" id="MF_00409"/>
    </source>
</evidence>
<dbReference type="EMBL" id="CAADFJ010000028">
    <property type="protein sequence ID" value="VFJ98993.1"/>
    <property type="molecule type" value="Genomic_DNA"/>
</dbReference>
<gene>
    <name evidence="13" type="primary">lpxK</name>
    <name evidence="14" type="ORF">BECKH772A_GA0070896_100209</name>
    <name evidence="15" type="ORF">BECKH772B_GA0070898_100299</name>
    <name evidence="16" type="ORF">BECKH772C_GA0070978_100288</name>
</gene>
<evidence type="ECO:0000256" key="8">
    <source>
        <dbReference type="ARBA" id="ARBA00022741"/>
    </source>
</evidence>
<dbReference type="SUPFAM" id="SSF52540">
    <property type="entry name" value="P-loop containing nucleoside triphosphate hydrolases"/>
    <property type="match status" value="1"/>
</dbReference>
<dbReference type="EC" id="2.7.1.130" evidence="3 13"/>
<keyword evidence="6 13" id="KW-0441">Lipid A biosynthesis</keyword>
<evidence type="ECO:0000313" key="15">
    <source>
        <dbReference type="EMBL" id="VFJ92402.1"/>
    </source>
</evidence>
<dbReference type="EMBL" id="CAADFI010000029">
    <property type="protein sequence ID" value="VFJ92402.1"/>
    <property type="molecule type" value="Genomic_DNA"/>
</dbReference>
<dbReference type="GO" id="GO:0009244">
    <property type="term" value="P:lipopolysaccharide core region biosynthetic process"/>
    <property type="evidence" value="ECO:0007669"/>
    <property type="project" value="TreeGrafter"/>
</dbReference>
<evidence type="ECO:0000256" key="3">
    <source>
        <dbReference type="ARBA" id="ARBA00012071"/>
    </source>
</evidence>